<name>A0A845KSM9_9FIRM</name>
<dbReference type="Pfam" id="PF00165">
    <property type="entry name" value="HTH_AraC"/>
    <property type="match status" value="1"/>
</dbReference>
<feature type="non-terminal residue" evidence="4">
    <location>
        <position position="1"/>
    </location>
</feature>
<dbReference type="SUPFAM" id="SSF46689">
    <property type="entry name" value="Homeodomain-like"/>
    <property type="match status" value="1"/>
</dbReference>
<evidence type="ECO:0000313" key="4">
    <source>
        <dbReference type="EMBL" id="MZK19033.1"/>
    </source>
</evidence>
<dbReference type="Gene3D" id="1.10.10.60">
    <property type="entry name" value="Homeodomain-like"/>
    <property type="match status" value="1"/>
</dbReference>
<reference evidence="4 5" key="1">
    <citation type="journal article" date="2019" name="Nat. Med.">
        <title>A library of human gut bacterial isolates paired with longitudinal multiomics data enables mechanistic microbiome research.</title>
        <authorList>
            <person name="Poyet M."/>
            <person name="Groussin M."/>
            <person name="Gibbons S.M."/>
            <person name="Avila-Pacheco J."/>
            <person name="Jiang X."/>
            <person name="Kearney S.M."/>
            <person name="Perrotta A.R."/>
            <person name="Berdy B."/>
            <person name="Zhao S."/>
            <person name="Lieberman T.D."/>
            <person name="Swanson P.K."/>
            <person name="Smith M."/>
            <person name="Roesemann S."/>
            <person name="Alexander J.E."/>
            <person name="Rich S.A."/>
            <person name="Livny J."/>
            <person name="Vlamakis H."/>
            <person name="Clish C."/>
            <person name="Bullock K."/>
            <person name="Deik A."/>
            <person name="Scott J."/>
            <person name="Pierce K.A."/>
            <person name="Xavier R.J."/>
            <person name="Alm E.J."/>
        </authorList>
    </citation>
    <scope>NUCLEOTIDE SEQUENCE [LARGE SCALE GENOMIC DNA]</scope>
    <source>
        <strain evidence="4 5">BIOML-A7</strain>
    </source>
</reference>
<dbReference type="GO" id="GO:0043565">
    <property type="term" value="F:sequence-specific DNA binding"/>
    <property type="evidence" value="ECO:0007669"/>
    <property type="project" value="InterPro"/>
</dbReference>
<organism evidence="4 5">
    <name type="scientific">Dorea longicatena</name>
    <dbReference type="NCBI Taxonomy" id="88431"/>
    <lineage>
        <taxon>Bacteria</taxon>
        <taxon>Bacillati</taxon>
        <taxon>Bacillota</taxon>
        <taxon>Clostridia</taxon>
        <taxon>Lachnospirales</taxon>
        <taxon>Lachnospiraceae</taxon>
        <taxon>Dorea</taxon>
    </lineage>
</organism>
<keyword evidence="1" id="KW-0805">Transcription regulation</keyword>
<proteinExistence type="predicted"/>
<dbReference type="RefSeq" id="WP_161159745.1">
    <property type="nucleotide sequence ID" value="NZ_WWSB01000020.1"/>
</dbReference>
<dbReference type="PROSITE" id="PS01124">
    <property type="entry name" value="HTH_ARAC_FAMILY_2"/>
    <property type="match status" value="1"/>
</dbReference>
<dbReference type="GO" id="GO:0003700">
    <property type="term" value="F:DNA-binding transcription factor activity"/>
    <property type="evidence" value="ECO:0007669"/>
    <property type="project" value="InterPro"/>
</dbReference>
<dbReference type="InterPro" id="IPR018060">
    <property type="entry name" value="HTH_AraC"/>
</dbReference>
<gene>
    <name evidence="4" type="ORF">GT565_13200</name>
</gene>
<evidence type="ECO:0000313" key="5">
    <source>
        <dbReference type="Proteomes" id="UP000446719"/>
    </source>
</evidence>
<feature type="domain" description="HTH araC/xylS-type" evidence="3">
    <location>
        <begin position="1"/>
        <end position="30"/>
    </location>
</feature>
<evidence type="ECO:0000256" key="1">
    <source>
        <dbReference type="ARBA" id="ARBA00023015"/>
    </source>
</evidence>
<comment type="caution">
    <text evidence="4">The sequence shown here is derived from an EMBL/GenBank/DDBJ whole genome shotgun (WGS) entry which is preliminary data.</text>
</comment>
<dbReference type="AlphaFoldDB" id="A0A845KSM9"/>
<protein>
    <submittedName>
        <fullName evidence="4">AraC family transcriptional regulator</fullName>
    </submittedName>
</protein>
<keyword evidence="2" id="KW-0804">Transcription</keyword>
<accession>A0A845KSM9</accession>
<dbReference type="EMBL" id="WWSB01000020">
    <property type="protein sequence ID" value="MZK19033.1"/>
    <property type="molecule type" value="Genomic_DNA"/>
</dbReference>
<dbReference type="Proteomes" id="UP000446719">
    <property type="component" value="Unassembled WGS sequence"/>
</dbReference>
<dbReference type="InterPro" id="IPR009057">
    <property type="entry name" value="Homeodomain-like_sf"/>
</dbReference>
<evidence type="ECO:0000259" key="3">
    <source>
        <dbReference type="PROSITE" id="PS01124"/>
    </source>
</evidence>
<sequence length="37" mass="4409">CLDSGFESQRTFNRVFKERYKISPSDYRSTCLKDMLS</sequence>
<evidence type="ECO:0000256" key="2">
    <source>
        <dbReference type="ARBA" id="ARBA00023163"/>
    </source>
</evidence>